<keyword evidence="4" id="KW-1185">Reference proteome</keyword>
<comment type="caution">
    <text evidence="3">The sequence shown here is derived from an EMBL/GenBank/DDBJ whole genome shotgun (WGS) entry which is preliminary data.</text>
</comment>
<dbReference type="InterPro" id="IPR037883">
    <property type="entry name" value="Knr4/Smi1-like_sf"/>
</dbReference>
<dbReference type="EMBL" id="BAABAT010000014">
    <property type="protein sequence ID" value="GAA4252786.1"/>
    <property type="molecule type" value="Genomic_DNA"/>
</dbReference>
<feature type="region of interest" description="Disordered" evidence="1">
    <location>
        <begin position="311"/>
        <end position="340"/>
    </location>
</feature>
<dbReference type="Pfam" id="PF09346">
    <property type="entry name" value="SMI1_KNR4"/>
    <property type="match status" value="1"/>
</dbReference>
<dbReference type="Proteomes" id="UP001500620">
    <property type="component" value="Unassembled WGS sequence"/>
</dbReference>
<accession>A0ABP8DCP9</accession>
<gene>
    <name evidence="3" type="ORF">GCM10022255_050990</name>
</gene>
<evidence type="ECO:0000313" key="3">
    <source>
        <dbReference type="EMBL" id="GAA4252786.1"/>
    </source>
</evidence>
<evidence type="ECO:0000313" key="4">
    <source>
        <dbReference type="Proteomes" id="UP001500620"/>
    </source>
</evidence>
<protein>
    <recommendedName>
        <fullName evidence="2">Knr4/Smi1-like domain-containing protein</fullName>
    </recommendedName>
</protein>
<dbReference type="InterPro" id="IPR018958">
    <property type="entry name" value="Knr4/Smi1-like_dom"/>
</dbReference>
<proteinExistence type="predicted"/>
<organism evidence="3 4">
    <name type="scientific">Dactylosporangium darangshiense</name>
    <dbReference type="NCBI Taxonomy" id="579108"/>
    <lineage>
        <taxon>Bacteria</taxon>
        <taxon>Bacillati</taxon>
        <taxon>Actinomycetota</taxon>
        <taxon>Actinomycetes</taxon>
        <taxon>Micromonosporales</taxon>
        <taxon>Micromonosporaceae</taxon>
        <taxon>Dactylosporangium</taxon>
    </lineage>
</organism>
<dbReference type="SUPFAM" id="SSF160631">
    <property type="entry name" value="SMI1/KNR4-like"/>
    <property type="match status" value="1"/>
</dbReference>
<evidence type="ECO:0000259" key="2">
    <source>
        <dbReference type="Pfam" id="PF09346"/>
    </source>
</evidence>
<evidence type="ECO:0000256" key="1">
    <source>
        <dbReference type="SAM" id="MobiDB-lite"/>
    </source>
</evidence>
<feature type="domain" description="Knr4/Smi1-like" evidence="2">
    <location>
        <begin position="160"/>
        <end position="288"/>
    </location>
</feature>
<reference evidence="4" key="1">
    <citation type="journal article" date="2019" name="Int. J. Syst. Evol. Microbiol.">
        <title>The Global Catalogue of Microorganisms (GCM) 10K type strain sequencing project: providing services to taxonomists for standard genome sequencing and annotation.</title>
        <authorList>
            <consortium name="The Broad Institute Genomics Platform"/>
            <consortium name="The Broad Institute Genome Sequencing Center for Infectious Disease"/>
            <person name="Wu L."/>
            <person name="Ma J."/>
        </authorList>
    </citation>
    <scope>NUCLEOTIDE SEQUENCE [LARGE SCALE GENOMIC DNA]</scope>
    <source>
        <strain evidence="4">JCM 17441</strain>
    </source>
</reference>
<dbReference type="Gene3D" id="3.40.1580.10">
    <property type="entry name" value="SMI1/KNR4-like"/>
    <property type="match status" value="1"/>
</dbReference>
<name>A0ABP8DCP9_9ACTN</name>
<sequence length="362" mass="39755">MERVWPGTQYALRLVNFGSPLVRQRHDRGVLVNPQGFPDWEFHARALVRLGDPPAGLTVDEIRVVDVLAANAVLRRDGTDPLFEGDDGDVPRTPQGWTWAHLGGRREVALVPIELHASFRHAGGVSTLPLDRSVRGLRVDLEPVWAGVAPDIQQVPADVMAELEQALGYGLPPRYRGFLAQTNGAAPREPGVMPGFGFVADQRFYGLARPDPAQDLIVANQYTGDRFTEEFLGIGWVQGGTVAVKVHGEDIDSIWYFDDDDDRADARDDAAGVAARLLHRCADSIEQFWNRLDRPAQPLLAAAADLASSGRAAQARPDGLGESLPPSHRAPWQPPRVPDEEYFSDPAIRLMLLRQDEPAEPA</sequence>
<dbReference type="Pfam" id="PF14414">
    <property type="entry name" value="WHH"/>
    <property type="match status" value="1"/>
</dbReference>
<dbReference type="InterPro" id="IPR032869">
    <property type="entry name" value="WHH_dom_containing"/>
</dbReference>
<dbReference type="RefSeq" id="WP_345129827.1">
    <property type="nucleotide sequence ID" value="NZ_BAABAT010000014.1"/>
</dbReference>